<evidence type="ECO:0000256" key="1">
    <source>
        <dbReference type="ARBA" id="ARBA00022679"/>
    </source>
</evidence>
<dbReference type="Proteomes" id="UP000288716">
    <property type="component" value="Unassembled WGS sequence"/>
</dbReference>
<comment type="caution">
    <text evidence="8">The sequence shown here is derived from an EMBL/GenBank/DDBJ whole genome shotgun (WGS) entry which is preliminary data.</text>
</comment>
<dbReference type="GO" id="GO:0004523">
    <property type="term" value="F:RNA-DNA hybrid ribonuclease activity"/>
    <property type="evidence" value="ECO:0007669"/>
    <property type="project" value="InterPro"/>
</dbReference>
<dbReference type="OrthoDB" id="9395371at2759"/>
<evidence type="ECO:0000256" key="2">
    <source>
        <dbReference type="ARBA" id="ARBA00022695"/>
    </source>
</evidence>
<sequence>MGPLYWVHLAWSDCHKITPRLESILLMALKTLDVSLPPHVFPSRQPIPDAPCVFTDANKTAFGLLVKTPNEPDFHHIETHSGSVQLGELQAIITTLQKYQDTPLNIFSDSKYSVQAATSLPFSVFRPTESQIDQALQALKCLTENRRHPWFITHVRSHQAFRE</sequence>
<dbReference type="EMBL" id="NCKV01040196">
    <property type="protein sequence ID" value="RWS18401.1"/>
    <property type="molecule type" value="Genomic_DNA"/>
</dbReference>
<keyword evidence="9" id="KW-1185">Reference proteome</keyword>
<keyword evidence="6" id="KW-0695">RNA-directed DNA polymerase</keyword>
<keyword evidence="5" id="KW-0378">Hydrolase</keyword>
<feature type="domain" description="RNase H type-1" evidence="7">
    <location>
        <begin position="47"/>
        <end position="163"/>
    </location>
</feature>
<organism evidence="8 9">
    <name type="scientific">Leptotrombidium deliense</name>
    <dbReference type="NCBI Taxonomy" id="299467"/>
    <lineage>
        <taxon>Eukaryota</taxon>
        <taxon>Metazoa</taxon>
        <taxon>Ecdysozoa</taxon>
        <taxon>Arthropoda</taxon>
        <taxon>Chelicerata</taxon>
        <taxon>Arachnida</taxon>
        <taxon>Acari</taxon>
        <taxon>Acariformes</taxon>
        <taxon>Trombidiformes</taxon>
        <taxon>Prostigmata</taxon>
        <taxon>Anystina</taxon>
        <taxon>Parasitengona</taxon>
        <taxon>Trombiculoidea</taxon>
        <taxon>Trombiculidae</taxon>
        <taxon>Leptotrombidium</taxon>
    </lineage>
</organism>
<evidence type="ECO:0000313" key="9">
    <source>
        <dbReference type="Proteomes" id="UP000288716"/>
    </source>
</evidence>
<dbReference type="InterPro" id="IPR036397">
    <property type="entry name" value="RNaseH_sf"/>
</dbReference>
<accession>A0A443RSU4</accession>
<dbReference type="InterPro" id="IPR012337">
    <property type="entry name" value="RNaseH-like_sf"/>
</dbReference>
<evidence type="ECO:0000256" key="5">
    <source>
        <dbReference type="ARBA" id="ARBA00022801"/>
    </source>
</evidence>
<evidence type="ECO:0000256" key="6">
    <source>
        <dbReference type="ARBA" id="ARBA00022918"/>
    </source>
</evidence>
<dbReference type="GO" id="GO:0003964">
    <property type="term" value="F:RNA-directed DNA polymerase activity"/>
    <property type="evidence" value="ECO:0007669"/>
    <property type="project" value="UniProtKB-KW"/>
</dbReference>
<proteinExistence type="predicted"/>
<keyword evidence="1" id="KW-0808">Transferase</keyword>
<dbReference type="PANTHER" id="PTHR41694">
    <property type="entry name" value="ENDOGENOUS RETROVIRUS GROUP K MEMBER POL PROTEIN"/>
    <property type="match status" value="1"/>
</dbReference>
<keyword evidence="4" id="KW-0255">Endonuclease</keyword>
<keyword evidence="2" id="KW-0548">Nucleotidyltransferase</keyword>
<evidence type="ECO:0000256" key="3">
    <source>
        <dbReference type="ARBA" id="ARBA00022722"/>
    </source>
</evidence>
<protein>
    <submittedName>
        <fullName evidence="8">Endogenous retrovirus group K member 8 Pol protein-like protein</fullName>
    </submittedName>
</protein>
<dbReference type="InterPro" id="IPR002156">
    <property type="entry name" value="RNaseH_domain"/>
</dbReference>
<dbReference type="Pfam" id="PF00075">
    <property type="entry name" value="RNase_H"/>
    <property type="match status" value="1"/>
</dbReference>
<name>A0A443RSU4_9ACAR</name>
<dbReference type="GO" id="GO:0035613">
    <property type="term" value="F:RNA stem-loop binding"/>
    <property type="evidence" value="ECO:0007669"/>
    <property type="project" value="TreeGrafter"/>
</dbReference>
<evidence type="ECO:0000313" key="8">
    <source>
        <dbReference type="EMBL" id="RWS18401.1"/>
    </source>
</evidence>
<gene>
    <name evidence="8" type="ORF">B4U80_15028</name>
</gene>
<reference evidence="8 9" key="1">
    <citation type="journal article" date="2018" name="Gigascience">
        <title>Genomes of trombidid mites reveal novel predicted allergens and laterally-transferred genes associated with secondary metabolism.</title>
        <authorList>
            <person name="Dong X."/>
            <person name="Chaisiri K."/>
            <person name="Xia D."/>
            <person name="Armstrong S.D."/>
            <person name="Fang Y."/>
            <person name="Donnelly M.J."/>
            <person name="Kadowaki T."/>
            <person name="McGarry J.W."/>
            <person name="Darby A.C."/>
            <person name="Makepeace B.L."/>
        </authorList>
    </citation>
    <scope>NUCLEOTIDE SEQUENCE [LARGE SCALE GENOMIC DNA]</scope>
    <source>
        <strain evidence="8">UoL-UT</strain>
    </source>
</reference>
<keyword evidence="3" id="KW-0540">Nuclease</keyword>
<dbReference type="AlphaFoldDB" id="A0A443RSU4"/>
<evidence type="ECO:0000256" key="4">
    <source>
        <dbReference type="ARBA" id="ARBA00022759"/>
    </source>
</evidence>
<dbReference type="PROSITE" id="PS50879">
    <property type="entry name" value="RNASE_H_1"/>
    <property type="match status" value="1"/>
</dbReference>
<evidence type="ECO:0000259" key="7">
    <source>
        <dbReference type="PROSITE" id="PS50879"/>
    </source>
</evidence>
<dbReference type="SUPFAM" id="SSF53098">
    <property type="entry name" value="Ribonuclease H-like"/>
    <property type="match status" value="1"/>
</dbReference>
<dbReference type="Gene3D" id="3.30.420.10">
    <property type="entry name" value="Ribonuclease H-like superfamily/Ribonuclease H"/>
    <property type="match status" value="1"/>
</dbReference>
<dbReference type="PANTHER" id="PTHR41694:SF3">
    <property type="entry name" value="RNA-DIRECTED DNA POLYMERASE-RELATED"/>
    <property type="match status" value="1"/>
</dbReference>
<dbReference type="VEuPathDB" id="VectorBase:LDEU013639"/>